<evidence type="ECO:0000256" key="5">
    <source>
        <dbReference type="ARBA" id="ARBA00023163"/>
    </source>
</evidence>
<evidence type="ECO:0000256" key="2">
    <source>
        <dbReference type="ARBA" id="ARBA00014317"/>
    </source>
</evidence>
<feature type="domain" description="HTH cro/C1-type" evidence="7">
    <location>
        <begin position="148"/>
        <end position="204"/>
    </location>
</feature>
<comment type="similarity">
    <text evidence="1">Belongs to the MBF1 family.</text>
</comment>
<protein>
    <recommendedName>
        <fullName evidence="2">Multiprotein-bridging factor 1</fullName>
    </recommendedName>
</protein>
<dbReference type="GO" id="GO:0003677">
    <property type="term" value="F:DNA binding"/>
    <property type="evidence" value="ECO:0007669"/>
    <property type="project" value="UniProtKB-KW"/>
</dbReference>
<dbReference type="Pfam" id="PF08523">
    <property type="entry name" value="MBF1"/>
    <property type="match status" value="1"/>
</dbReference>
<evidence type="ECO:0000256" key="4">
    <source>
        <dbReference type="ARBA" id="ARBA00023125"/>
    </source>
</evidence>
<dbReference type="InterPro" id="IPR010982">
    <property type="entry name" value="Lambda_DNA-bd_dom_sf"/>
</dbReference>
<dbReference type="InterPro" id="IPR001387">
    <property type="entry name" value="Cro/C1-type_HTH"/>
</dbReference>
<proteinExistence type="inferred from homology"/>
<dbReference type="Gene3D" id="1.10.260.40">
    <property type="entry name" value="lambda repressor-like DNA-binding domains"/>
    <property type="match status" value="1"/>
</dbReference>
<dbReference type="Pfam" id="PF01381">
    <property type="entry name" value="HTH_3"/>
    <property type="match status" value="1"/>
</dbReference>
<keyword evidence="5" id="KW-0804">Transcription</keyword>
<evidence type="ECO:0000256" key="6">
    <source>
        <dbReference type="ARBA" id="ARBA00035107"/>
    </source>
</evidence>
<keyword evidence="3" id="KW-0805">Transcription regulation</keyword>
<dbReference type="PANTHER" id="PTHR10245:SF15">
    <property type="entry name" value="ENDOTHELIAL DIFFERENTIATION-RELATED FACTOR 1"/>
    <property type="match status" value="1"/>
</dbReference>
<gene>
    <name evidence="8" type="primary">MBF1</name>
    <name evidence="8" type="ORF">LSUB1_G008057</name>
</gene>
<organism evidence="8 9">
    <name type="scientific">Lachnellula subtilissima</name>
    <dbReference type="NCBI Taxonomy" id="602034"/>
    <lineage>
        <taxon>Eukaryota</taxon>
        <taxon>Fungi</taxon>
        <taxon>Dikarya</taxon>
        <taxon>Ascomycota</taxon>
        <taxon>Pezizomycotina</taxon>
        <taxon>Leotiomycetes</taxon>
        <taxon>Helotiales</taxon>
        <taxon>Lachnaceae</taxon>
        <taxon>Lachnellula</taxon>
    </lineage>
</organism>
<evidence type="ECO:0000256" key="3">
    <source>
        <dbReference type="ARBA" id="ARBA00023015"/>
    </source>
</evidence>
<accession>A0A8H8RFP3</accession>
<dbReference type="InterPro" id="IPR013729">
    <property type="entry name" value="MBF1_N"/>
</dbReference>
<dbReference type="SMART" id="SM00530">
    <property type="entry name" value="HTH_XRE"/>
    <property type="match status" value="1"/>
</dbReference>
<sequence>MLILFGHHSLTLNSSTTTTITITHKQQLPPVRTRKQPPAFTPNYNPFPATYLTSLLSTETAKMDDWDTVTKIGSKSRGGGTSKETVVRGKSALNAAQRSGAVVGTEKKFGAGNSASKPGVEGQHLTKVDRSDDIVKPNTVGKEVGSVISDQRQKMEPKMTQKDLATKCNTTQSIVADFERGTATPDQKVLAAMEKALGIKLRGSDIGAPRFGPKKK</sequence>
<dbReference type="PANTHER" id="PTHR10245">
    <property type="entry name" value="ENDOTHELIAL DIFFERENTIATION-RELATED FACTOR 1 MULTIPROTEIN BRIDGING FACTOR 1"/>
    <property type="match status" value="1"/>
</dbReference>
<dbReference type="GO" id="GO:0005634">
    <property type="term" value="C:nucleus"/>
    <property type="evidence" value="ECO:0007669"/>
    <property type="project" value="TreeGrafter"/>
</dbReference>
<reference evidence="8 9" key="1">
    <citation type="submission" date="2018-05" db="EMBL/GenBank/DDBJ databases">
        <title>Genome sequencing and assembly of the regulated plant pathogen Lachnellula willkommii and related sister species for the development of diagnostic species identification markers.</title>
        <authorList>
            <person name="Giroux E."/>
            <person name="Bilodeau G."/>
        </authorList>
    </citation>
    <scope>NUCLEOTIDE SEQUENCE [LARGE SCALE GENOMIC DNA]</scope>
    <source>
        <strain evidence="8 9">CBS 197.66</strain>
    </source>
</reference>
<evidence type="ECO:0000256" key="1">
    <source>
        <dbReference type="ARBA" id="ARBA00009802"/>
    </source>
</evidence>
<dbReference type="EMBL" id="QGMJ01000846">
    <property type="protein sequence ID" value="TVY33197.1"/>
    <property type="molecule type" value="Genomic_DNA"/>
</dbReference>
<evidence type="ECO:0000259" key="7">
    <source>
        <dbReference type="PROSITE" id="PS50943"/>
    </source>
</evidence>
<dbReference type="CDD" id="cd00093">
    <property type="entry name" value="HTH_XRE"/>
    <property type="match status" value="1"/>
</dbReference>
<name>A0A8H8RFP3_9HELO</name>
<evidence type="ECO:0000313" key="9">
    <source>
        <dbReference type="Proteomes" id="UP000462212"/>
    </source>
</evidence>
<keyword evidence="9" id="KW-1185">Reference proteome</keyword>
<dbReference type="SUPFAM" id="SSF47413">
    <property type="entry name" value="lambda repressor-like DNA-binding domains"/>
    <property type="match status" value="1"/>
</dbReference>
<dbReference type="OrthoDB" id="10253401at2759"/>
<comment type="function">
    <text evidence="6">Transcriptional coactivator that stimulates GCN4-dependent transcriptional activity by bridging the DNA-binding region of GCN4 and TBP (SPT15), thereby recruiting TBP to GCN4-bound promoters. Involved in induction of the ribosome quality control (RQC) pathway; a pathway that degrades nascent peptide chains during problematic translation. Required to prevent stalled ribosomes from frameshifting.</text>
</comment>
<keyword evidence="4" id="KW-0238">DNA-binding</keyword>
<dbReference type="Proteomes" id="UP000462212">
    <property type="component" value="Unassembled WGS sequence"/>
</dbReference>
<evidence type="ECO:0000313" key="8">
    <source>
        <dbReference type="EMBL" id="TVY33197.1"/>
    </source>
</evidence>
<comment type="caution">
    <text evidence="8">The sequence shown here is derived from an EMBL/GenBank/DDBJ whole genome shotgun (WGS) entry which is preliminary data.</text>
</comment>
<dbReference type="PROSITE" id="PS50943">
    <property type="entry name" value="HTH_CROC1"/>
    <property type="match status" value="1"/>
</dbReference>
<dbReference type="AlphaFoldDB" id="A0A8H8RFP3"/>